<dbReference type="AlphaFoldDB" id="A0A8D8DKJ3"/>
<protein>
    <submittedName>
        <fullName evidence="1">(northern house mosquito) hypothetical protein</fullName>
    </submittedName>
</protein>
<sequence length="99" mass="10944">MPIPSPSSSSFKPMPIILRSFRSESKHSALNSSTSCNRSRHFRQQLCGNLEPSACISISDTRQKASANSPNSRNMVLLSNGLAQTRHRAWASPQEDIVF</sequence>
<organism evidence="1">
    <name type="scientific">Culex pipiens</name>
    <name type="common">House mosquito</name>
    <dbReference type="NCBI Taxonomy" id="7175"/>
    <lineage>
        <taxon>Eukaryota</taxon>
        <taxon>Metazoa</taxon>
        <taxon>Ecdysozoa</taxon>
        <taxon>Arthropoda</taxon>
        <taxon>Hexapoda</taxon>
        <taxon>Insecta</taxon>
        <taxon>Pterygota</taxon>
        <taxon>Neoptera</taxon>
        <taxon>Endopterygota</taxon>
        <taxon>Diptera</taxon>
        <taxon>Nematocera</taxon>
        <taxon>Culicoidea</taxon>
        <taxon>Culicidae</taxon>
        <taxon>Culicinae</taxon>
        <taxon>Culicini</taxon>
        <taxon>Culex</taxon>
        <taxon>Culex</taxon>
    </lineage>
</organism>
<evidence type="ECO:0000313" key="1">
    <source>
        <dbReference type="EMBL" id="CAG6514475.1"/>
    </source>
</evidence>
<reference evidence="1" key="1">
    <citation type="submission" date="2021-05" db="EMBL/GenBank/DDBJ databases">
        <authorList>
            <person name="Alioto T."/>
            <person name="Alioto T."/>
            <person name="Gomez Garrido J."/>
        </authorList>
    </citation>
    <scope>NUCLEOTIDE SEQUENCE</scope>
</reference>
<dbReference type="EMBL" id="HBUE01169844">
    <property type="protein sequence ID" value="CAG6514475.1"/>
    <property type="molecule type" value="Transcribed_RNA"/>
</dbReference>
<accession>A0A8D8DKJ3</accession>
<name>A0A8D8DKJ3_CULPI</name>
<dbReference type="EMBL" id="HBUE01141818">
    <property type="protein sequence ID" value="CAG6501126.1"/>
    <property type="molecule type" value="Transcribed_RNA"/>
</dbReference>
<proteinExistence type="predicted"/>
<dbReference type="EMBL" id="HBUE01275235">
    <property type="protein sequence ID" value="CAG6565964.1"/>
    <property type="molecule type" value="Transcribed_RNA"/>
</dbReference>